<reference evidence="10 11" key="1">
    <citation type="submission" date="2024-02" db="EMBL/GenBank/DDBJ databases">
        <authorList>
            <person name="Vignale AGUSTIN F."/>
            <person name="Sosa J E."/>
            <person name="Modenutti C."/>
        </authorList>
    </citation>
    <scope>NUCLEOTIDE SEQUENCE [LARGE SCALE GENOMIC DNA]</scope>
</reference>
<dbReference type="InterPro" id="IPR000322">
    <property type="entry name" value="Glyco_hydro_31_TIM"/>
</dbReference>
<feature type="domain" description="Glycoside hydrolase family 31 TIM barrel" evidence="8">
    <location>
        <begin position="4"/>
        <end position="136"/>
    </location>
</feature>
<evidence type="ECO:0000256" key="7">
    <source>
        <dbReference type="RuleBase" id="RU361185"/>
    </source>
</evidence>
<keyword evidence="6 7" id="KW-0326">Glycosidase</keyword>
<evidence type="ECO:0000259" key="9">
    <source>
        <dbReference type="Pfam" id="PF21365"/>
    </source>
</evidence>
<gene>
    <name evidence="10" type="ORF">ILEXP_LOCUS30249</name>
</gene>
<dbReference type="InterPro" id="IPR048395">
    <property type="entry name" value="Glyco_hydro_31_C"/>
</dbReference>
<dbReference type="PANTHER" id="PTHR22762:SF54">
    <property type="entry name" value="BCDNA.GH04962"/>
    <property type="match status" value="1"/>
</dbReference>
<feature type="domain" description="Glycosyl hydrolase family 31 C-terminal" evidence="9">
    <location>
        <begin position="237"/>
        <end position="275"/>
    </location>
</feature>
<evidence type="ECO:0000259" key="8">
    <source>
        <dbReference type="Pfam" id="PF01055"/>
    </source>
</evidence>
<protein>
    <submittedName>
        <fullName evidence="10">Uncharacterized protein</fullName>
    </submittedName>
</protein>
<dbReference type="SUPFAM" id="SSF51445">
    <property type="entry name" value="(Trans)glycosidases"/>
    <property type="match status" value="1"/>
</dbReference>
<keyword evidence="5" id="KW-0325">Glycoprotein</keyword>
<dbReference type="InterPro" id="IPR013780">
    <property type="entry name" value="Glyco_hydro_b"/>
</dbReference>
<dbReference type="InterPro" id="IPR017853">
    <property type="entry name" value="GH"/>
</dbReference>
<evidence type="ECO:0000256" key="5">
    <source>
        <dbReference type="ARBA" id="ARBA00023180"/>
    </source>
</evidence>
<comment type="pathway">
    <text evidence="1">Glycan metabolism.</text>
</comment>
<accession>A0ABC8SWF5</accession>
<evidence type="ECO:0000256" key="1">
    <source>
        <dbReference type="ARBA" id="ARBA00004881"/>
    </source>
</evidence>
<keyword evidence="11" id="KW-1185">Reference proteome</keyword>
<evidence type="ECO:0000256" key="4">
    <source>
        <dbReference type="ARBA" id="ARBA00022801"/>
    </source>
</evidence>
<dbReference type="SUPFAM" id="SSF51011">
    <property type="entry name" value="Glycosyl hydrolase domain"/>
    <property type="match status" value="1"/>
</dbReference>
<dbReference type="GO" id="GO:0016798">
    <property type="term" value="F:hydrolase activity, acting on glycosyl bonds"/>
    <property type="evidence" value="ECO:0007669"/>
    <property type="project" value="UniProtKB-KW"/>
</dbReference>
<dbReference type="Gene3D" id="2.60.40.1180">
    <property type="entry name" value="Golgi alpha-mannosidase II"/>
    <property type="match status" value="1"/>
</dbReference>
<evidence type="ECO:0000256" key="6">
    <source>
        <dbReference type="ARBA" id="ARBA00023295"/>
    </source>
</evidence>
<dbReference type="Proteomes" id="UP001642360">
    <property type="component" value="Unassembled WGS sequence"/>
</dbReference>
<evidence type="ECO:0000256" key="2">
    <source>
        <dbReference type="ARBA" id="ARBA00007806"/>
    </source>
</evidence>
<sequence>MPRDALHHGGVEHRELHNAYGYYFHMATADGLVKRGDGKNRPFVLSRAFFPGSQRYGAVWTGDNSADWDQLKVSVPMVLTLGLTGVSFSGADVGGFFGNPEPELLVRWYQLGAYYPFFRGHAHHDTKRREPWLFGRGGLYRHPTYRVWGCFTHLDERVVRNLGSDSSGPENSALFKAENSIRQQYFGAGGATLWVMVQWIVWKKEERNTELMREAIRVRYMLLPYFYTLFREANVSGVPVVRPLWMEFPADEATFSNDEAFMVGNSILVQGIYTEVLLQPDGRFVFVCCNQISSAFFFSLVTCFVSSLFLSQTKCISNFQAGCQTCVSVSPGGQIWYDLKTGTSYKGEMTHKLVVSEESVPAFQRAGTIIPRKDRFRRSSTQMENDPYTLVCVRFSSASFLAHSPACNPAGPPFQIISAPFCVLEEAVWLLQGPI</sequence>
<evidence type="ECO:0000256" key="3">
    <source>
        <dbReference type="ARBA" id="ARBA00022729"/>
    </source>
</evidence>
<evidence type="ECO:0000313" key="10">
    <source>
        <dbReference type="EMBL" id="CAK9161449.1"/>
    </source>
</evidence>
<evidence type="ECO:0000313" key="11">
    <source>
        <dbReference type="Proteomes" id="UP001642360"/>
    </source>
</evidence>
<dbReference type="Gene3D" id="3.20.20.80">
    <property type="entry name" value="Glycosidases"/>
    <property type="match status" value="2"/>
</dbReference>
<comment type="similarity">
    <text evidence="2 7">Belongs to the glycosyl hydrolase 31 family.</text>
</comment>
<keyword evidence="4 7" id="KW-0378">Hydrolase</keyword>
<dbReference type="Pfam" id="PF21365">
    <property type="entry name" value="Glyco_hydro_31_3rd"/>
    <property type="match status" value="1"/>
</dbReference>
<dbReference type="AlphaFoldDB" id="A0ABC8SWF5"/>
<name>A0ABC8SWF5_9AQUA</name>
<comment type="caution">
    <text evidence="10">The sequence shown here is derived from an EMBL/GenBank/DDBJ whole genome shotgun (WGS) entry which is preliminary data.</text>
</comment>
<organism evidence="10 11">
    <name type="scientific">Ilex paraguariensis</name>
    <name type="common">yerba mate</name>
    <dbReference type="NCBI Taxonomy" id="185542"/>
    <lineage>
        <taxon>Eukaryota</taxon>
        <taxon>Viridiplantae</taxon>
        <taxon>Streptophyta</taxon>
        <taxon>Embryophyta</taxon>
        <taxon>Tracheophyta</taxon>
        <taxon>Spermatophyta</taxon>
        <taxon>Magnoliopsida</taxon>
        <taxon>eudicotyledons</taxon>
        <taxon>Gunneridae</taxon>
        <taxon>Pentapetalae</taxon>
        <taxon>asterids</taxon>
        <taxon>campanulids</taxon>
        <taxon>Aquifoliales</taxon>
        <taxon>Aquifoliaceae</taxon>
        <taxon>Ilex</taxon>
    </lineage>
</organism>
<keyword evidence="3" id="KW-0732">Signal</keyword>
<dbReference type="Pfam" id="PF01055">
    <property type="entry name" value="Glyco_hydro_31_2nd"/>
    <property type="match status" value="1"/>
</dbReference>
<dbReference type="EMBL" id="CAUOFW020003683">
    <property type="protein sequence ID" value="CAK9161449.1"/>
    <property type="molecule type" value="Genomic_DNA"/>
</dbReference>
<proteinExistence type="inferred from homology"/>
<dbReference type="PANTHER" id="PTHR22762">
    <property type="entry name" value="ALPHA-GLUCOSIDASE"/>
    <property type="match status" value="1"/>
</dbReference>